<dbReference type="Gene3D" id="1.10.10.60">
    <property type="entry name" value="Homeodomain-like"/>
    <property type="match status" value="2"/>
</dbReference>
<keyword evidence="11" id="KW-1185">Reference proteome</keyword>
<dbReference type="PROSITE" id="PS50071">
    <property type="entry name" value="HOMEOBOX_2"/>
    <property type="match status" value="2"/>
</dbReference>
<evidence type="ECO:0000313" key="10">
    <source>
        <dbReference type="EMBL" id="KAB0401418.1"/>
    </source>
</evidence>
<dbReference type="SMART" id="SM00389">
    <property type="entry name" value="HOX"/>
    <property type="match status" value="2"/>
</dbReference>
<feature type="domain" description="Homeobox" evidence="9">
    <location>
        <begin position="30"/>
        <end position="75"/>
    </location>
</feature>
<dbReference type="SUPFAM" id="SSF46689">
    <property type="entry name" value="Homeodomain-like"/>
    <property type="match status" value="2"/>
</dbReference>
<dbReference type="PANTHER" id="PTHR45970:SF4">
    <property type="entry name" value="HOMEOBOX PROTEIN HOX-D9"/>
    <property type="match status" value="1"/>
</dbReference>
<proteinExistence type="inferred from homology"/>
<keyword evidence="7 8" id="KW-0371">Homeobox</keyword>
<feature type="domain" description="Homeobox" evidence="9">
    <location>
        <begin position="115"/>
        <end position="161"/>
    </location>
</feature>
<dbReference type="GO" id="GO:0006357">
    <property type="term" value="P:regulation of transcription by RNA polymerase II"/>
    <property type="evidence" value="ECO:0007669"/>
    <property type="project" value="TreeGrafter"/>
</dbReference>
<evidence type="ECO:0000256" key="5">
    <source>
        <dbReference type="ARBA" id="ARBA00023015"/>
    </source>
</evidence>
<dbReference type="PANTHER" id="PTHR45970">
    <property type="entry name" value="AGAP004664-PA"/>
    <property type="match status" value="1"/>
</dbReference>
<dbReference type="EMBL" id="SGJD01001210">
    <property type="protein sequence ID" value="KAB0401418.1"/>
    <property type="molecule type" value="Genomic_DNA"/>
</dbReference>
<feature type="DNA-binding region" description="Homeobox" evidence="7">
    <location>
        <begin position="32"/>
        <end position="76"/>
    </location>
</feature>
<evidence type="ECO:0000256" key="7">
    <source>
        <dbReference type="PROSITE-ProRule" id="PRU00108"/>
    </source>
</evidence>
<comment type="subcellular location">
    <subcellularLocation>
        <location evidence="2 7 8">Nucleus</location>
    </subcellularLocation>
</comment>
<keyword evidence="7 8" id="KW-0238">DNA-binding</keyword>
<comment type="function">
    <text evidence="1">Sequence-specific transcription factor which is part of a developmental regulatory system that provides cells with specific positional identities on the anterior-posterior axis.</text>
</comment>
<feature type="DNA-binding region" description="Homeobox" evidence="7">
    <location>
        <begin position="117"/>
        <end position="162"/>
    </location>
</feature>
<dbReference type="GO" id="GO:0009954">
    <property type="term" value="P:proximal/distal pattern formation"/>
    <property type="evidence" value="ECO:0007669"/>
    <property type="project" value="TreeGrafter"/>
</dbReference>
<evidence type="ECO:0000256" key="3">
    <source>
        <dbReference type="ARBA" id="ARBA00006317"/>
    </source>
</evidence>
<dbReference type="Proteomes" id="UP000437017">
    <property type="component" value="Unassembled WGS sequence"/>
</dbReference>
<evidence type="ECO:0000256" key="1">
    <source>
        <dbReference type="ARBA" id="ARBA00003263"/>
    </source>
</evidence>
<keyword evidence="7 8" id="KW-0539">Nucleus</keyword>
<dbReference type="OrthoDB" id="6159439at2759"/>
<dbReference type="InterPro" id="IPR009057">
    <property type="entry name" value="Homeodomain-like_sf"/>
</dbReference>
<evidence type="ECO:0000313" key="11">
    <source>
        <dbReference type="Proteomes" id="UP000437017"/>
    </source>
</evidence>
<dbReference type="InterPro" id="IPR017112">
    <property type="entry name" value="HXA9/HXB9/HXC9"/>
</dbReference>
<evidence type="ECO:0000256" key="2">
    <source>
        <dbReference type="ARBA" id="ARBA00004123"/>
    </source>
</evidence>
<gene>
    <name evidence="10" type="ORF">E2I00_005415</name>
</gene>
<dbReference type="AlphaFoldDB" id="A0A6A1PZS9"/>
<reference evidence="10 11" key="1">
    <citation type="journal article" date="2019" name="PLoS ONE">
        <title>Genomic analyses reveal an absence of contemporary introgressive admixture between fin whales and blue whales, despite known hybrids.</title>
        <authorList>
            <person name="Westbury M.V."/>
            <person name="Petersen B."/>
            <person name="Lorenzen E.D."/>
        </authorList>
    </citation>
    <scope>NUCLEOTIDE SEQUENCE [LARGE SCALE GENOMIC DNA]</scope>
    <source>
        <strain evidence="10">FinWhale-01</strain>
    </source>
</reference>
<evidence type="ECO:0000259" key="9">
    <source>
        <dbReference type="PROSITE" id="PS50071"/>
    </source>
</evidence>
<keyword evidence="4" id="KW-0217">Developmental protein</keyword>
<dbReference type="GO" id="GO:0048704">
    <property type="term" value="P:embryonic skeletal system morphogenesis"/>
    <property type="evidence" value="ECO:0007669"/>
    <property type="project" value="TreeGrafter"/>
</dbReference>
<dbReference type="CDD" id="cd00086">
    <property type="entry name" value="homeodomain"/>
    <property type="match status" value="2"/>
</dbReference>
<sequence>MYSLCFLKWKYVMVEMKDFDNPAANWIHARSTRKKRCPYTKYQTLELEKEFLFNMYLTRDRRYEVARILNLTERQGARGPSTETWNEAERGAQGLRISENLDYGTAETIKRYAAPGRRRGRQTYSRFQTLELEKEFLFNPYLTRKRRIEVSHALALTERQVVWSLELPQLSQDLADIGGGGEGDSGGQCYLSRVSRPRSFLSTRCRRLLTMKAQDSSEAMATAKLLTLMAIVPPISLIHPLLLPTPWTLITRALPAPSRALHLCEPQPTRGLNSMEAA</sequence>
<evidence type="ECO:0000256" key="6">
    <source>
        <dbReference type="ARBA" id="ARBA00023163"/>
    </source>
</evidence>
<comment type="caution">
    <text evidence="10">The sequence shown here is derived from an EMBL/GenBank/DDBJ whole genome shotgun (WGS) entry which is preliminary data.</text>
</comment>
<evidence type="ECO:0000256" key="4">
    <source>
        <dbReference type="ARBA" id="ARBA00022473"/>
    </source>
</evidence>
<evidence type="ECO:0000256" key="8">
    <source>
        <dbReference type="RuleBase" id="RU000682"/>
    </source>
</evidence>
<keyword evidence="6" id="KW-0804">Transcription</keyword>
<protein>
    <recommendedName>
        <fullName evidence="9">Homeobox domain-containing protein</fullName>
    </recommendedName>
</protein>
<dbReference type="GO" id="GO:0005634">
    <property type="term" value="C:nucleus"/>
    <property type="evidence" value="ECO:0007669"/>
    <property type="project" value="UniProtKB-SubCell"/>
</dbReference>
<dbReference type="GO" id="GO:0003700">
    <property type="term" value="F:DNA-binding transcription factor activity"/>
    <property type="evidence" value="ECO:0007669"/>
    <property type="project" value="TreeGrafter"/>
</dbReference>
<dbReference type="Pfam" id="PF00046">
    <property type="entry name" value="Homeodomain"/>
    <property type="match status" value="2"/>
</dbReference>
<organism evidence="10 11">
    <name type="scientific">Balaenoptera physalus</name>
    <name type="common">Fin whale</name>
    <name type="synonym">Balaena physalus</name>
    <dbReference type="NCBI Taxonomy" id="9770"/>
    <lineage>
        <taxon>Eukaryota</taxon>
        <taxon>Metazoa</taxon>
        <taxon>Chordata</taxon>
        <taxon>Craniata</taxon>
        <taxon>Vertebrata</taxon>
        <taxon>Euteleostomi</taxon>
        <taxon>Mammalia</taxon>
        <taxon>Eutheria</taxon>
        <taxon>Laurasiatheria</taxon>
        <taxon>Artiodactyla</taxon>
        <taxon>Whippomorpha</taxon>
        <taxon>Cetacea</taxon>
        <taxon>Mysticeti</taxon>
        <taxon>Balaenopteridae</taxon>
        <taxon>Balaenoptera</taxon>
    </lineage>
</organism>
<accession>A0A6A1PZS9</accession>
<dbReference type="InterPro" id="IPR001356">
    <property type="entry name" value="HD"/>
</dbReference>
<comment type="similarity">
    <text evidence="3">Belongs to the Abd-B homeobox family.</text>
</comment>
<dbReference type="GO" id="GO:0009952">
    <property type="term" value="P:anterior/posterior pattern specification"/>
    <property type="evidence" value="ECO:0007669"/>
    <property type="project" value="TreeGrafter"/>
</dbReference>
<keyword evidence="5" id="KW-0805">Transcription regulation</keyword>
<dbReference type="GO" id="GO:0000978">
    <property type="term" value="F:RNA polymerase II cis-regulatory region sequence-specific DNA binding"/>
    <property type="evidence" value="ECO:0007669"/>
    <property type="project" value="TreeGrafter"/>
</dbReference>
<name>A0A6A1PZS9_BALPH</name>